<keyword evidence="2" id="KW-0067">ATP-binding</keyword>
<dbReference type="GO" id="GO:0005524">
    <property type="term" value="F:ATP binding"/>
    <property type="evidence" value="ECO:0007669"/>
    <property type="project" value="UniProtKB-KW"/>
</dbReference>
<evidence type="ECO:0000313" key="6">
    <source>
        <dbReference type="WBParaSite" id="nRc.2.0.1.t15669-RA"/>
    </source>
</evidence>
<dbReference type="GO" id="GO:0008017">
    <property type="term" value="F:microtubule binding"/>
    <property type="evidence" value="ECO:0007669"/>
    <property type="project" value="InterPro"/>
</dbReference>
<dbReference type="InterPro" id="IPR027417">
    <property type="entry name" value="P-loop_NTPase"/>
</dbReference>
<dbReference type="InterPro" id="IPR036961">
    <property type="entry name" value="Kinesin_motor_dom_sf"/>
</dbReference>
<protein>
    <submittedName>
        <fullName evidence="6">Kinesin motor domain-containing protein</fullName>
    </submittedName>
</protein>
<reference evidence="6" key="1">
    <citation type="submission" date="2022-11" db="UniProtKB">
        <authorList>
            <consortium name="WormBaseParasite"/>
        </authorList>
    </citation>
    <scope>IDENTIFICATION</scope>
</reference>
<dbReference type="GO" id="GO:0003777">
    <property type="term" value="F:microtubule motor activity"/>
    <property type="evidence" value="ECO:0007669"/>
    <property type="project" value="InterPro"/>
</dbReference>
<accession>A0A915IQH4</accession>
<dbReference type="PANTHER" id="PTHR47117">
    <property type="entry name" value="STAR-RELATED LIPID TRANSFER PROTEIN 9"/>
    <property type="match status" value="1"/>
</dbReference>
<evidence type="ECO:0000256" key="1">
    <source>
        <dbReference type="ARBA" id="ARBA00022741"/>
    </source>
</evidence>
<dbReference type="Gene3D" id="3.40.850.10">
    <property type="entry name" value="Kinesin motor domain"/>
    <property type="match status" value="1"/>
</dbReference>
<sequence length="86" mass="9985">SDLFVSKKLENFRGKEKITLRGLIFARFPHEKMTISGDSGNVKVAVRVRPMNRREFDLGAKCILEINENRTTIYHPTSNNNEECFR</sequence>
<dbReference type="PROSITE" id="PS50067">
    <property type="entry name" value="KINESIN_MOTOR_2"/>
    <property type="match status" value="1"/>
</dbReference>
<dbReference type="SUPFAM" id="SSF52540">
    <property type="entry name" value="P-loop containing nucleoside triphosphate hydrolases"/>
    <property type="match status" value="1"/>
</dbReference>
<keyword evidence="5" id="KW-1185">Reference proteome</keyword>
<evidence type="ECO:0000313" key="5">
    <source>
        <dbReference type="Proteomes" id="UP000887565"/>
    </source>
</evidence>
<proteinExistence type="inferred from homology"/>
<keyword evidence="1" id="KW-0547">Nucleotide-binding</keyword>
<evidence type="ECO:0000256" key="2">
    <source>
        <dbReference type="ARBA" id="ARBA00022840"/>
    </source>
</evidence>
<evidence type="ECO:0000259" key="4">
    <source>
        <dbReference type="PROSITE" id="PS50067"/>
    </source>
</evidence>
<name>A0A915IQH4_ROMCU</name>
<dbReference type="Proteomes" id="UP000887565">
    <property type="component" value="Unplaced"/>
</dbReference>
<dbReference type="InterPro" id="IPR001752">
    <property type="entry name" value="Kinesin_motor_dom"/>
</dbReference>
<comment type="similarity">
    <text evidence="3">Belongs to the TRAFAC class myosin-kinesin ATPase superfamily. Kinesin family.</text>
</comment>
<dbReference type="GO" id="GO:0007018">
    <property type="term" value="P:microtubule-based movement"/>
    <property type="evidence" value="ECO:0007669"/>
    <property type="project" value="InterPro"/>
</dbReference>
<feature type="domain" description="Kinesin motor" evidence="4">
    <location>
        <begin position="41"/>
        <end position="86"/>
    </location>
</feature>
<organism evidence="5 6">
    <name type="scientific">Romanomermis culicivorax</name>
    <name type="common">Nematode worm</name>
    <dbReference type="NCBI Taxonomy" id="13658"/>
    <lineage>
        <taxon>Eukaryota</taxon>
        <taxon>Metazoa</taxon>
        <taxon>Ecdysozoa</taxon>
        <taxon>Nematoda</taxon>
        <taxon>Enoplea</taxon>
        <taxon>Dorylaimia</taxon>
        <taxon>Mermithida</taxon>
        <taxon>Mermithoidea</taxon>
        <taxon>Mermithidae</taxon>
        <taxon>Romanomermis</taxon>
    </lineage>
</organism>
<dbReference type="AlphaFoldDB" id="A0A915IQH4"/>
<comment type="caution">
    <text evidence="3">Lacks conserved residue(s) required for the propagation of feature annotation.</text>
</comment>
<evidence type="ECO:0000256" key="3">
    <source>
        <dbReference type="PROSITE-ProRule" id="PRU00283"/>
    </source>
</evidence>
<dbReference type="WBParaSite" id="nRc.2.0.1.t15669-RA">
    <property type="protein sequence ID" value="nRc.2.0.1.t15669-RA"/>
    <property type="gene ID" value="nRc.2.0.1.g15669"/>
</dbReference>